<comment type="similarity">
    <text evidence="2">Belongs to the CcmF/CycK/Ccl1/NrfE/CcsA family.</text>
</comment>
<evidence type="ECO:0000256" key="1">
    <source>
        <dbReference type="ARBA" id="ARBA00004429"/>
    </source>
</evidence>
<dbReference type="GO" id="GO:0016829">
    <property type="term" value="F:lyase activity"/>
    <property type="evidence" value="ECO:0007669"/>
    <property type="project" value="UniProtKB-KW"/>
</dbReference>
<feature type="domain" description="Cytochrome c assembly protein" evidence="10">
    <location>
        <begin position="92"/>
        <end position="298"/>
    </location>
</feature>
<feature type="transmembrane region" description="Helical" evidence="9">
    <location>
        <begin position="6"/>
        <end position="31"/>
    </location>
</feature>
<evidence type="ECO:0000256" key="5">
    <source>
        <dbReference type="ARBA" id="ARBA00022692"/>
    </source>
</evidence>
<evidence type="ECO:0000256" key="6">
    <source>
        <dbReference type="ARBA" id="ARBA00022748"/>
    </source>
</evidence>
<keyword evidence="8 9" id="KW-0472">Membrane</keyword>
<feature type="transmembrane region" description="Helical" evidence="9">
    <location>
        <begin position="423"/>
        <end position="442"/>
    </location>
</feature>
<dbReference type="PANTHER" id="PTHR43653">
    <property type="entry name" value="CYTOCHROME C ASSEMBLY PROTEIN-RELATED"/>
    <property type="match status" value="1"/>
</dbReference>
<evidence type="ECO:0000259" key="10">
    <source>
        <dbReference type="Pfam" id="PF01578"/>
    </source>
</evidence>
<dbReference type="Pfam" id="PF01578">
    <property type="entry name" value="Cytochrom_C_asm"/>
    <property type="match status" value="1"/>
</dbReference>
<feature type="transmembrane region" description="Helical" evidence="9">
    <location>
        <begin position="210"/>
        <end position="232"/>
    </location>
</feature>
<feature type="transmembrane region" description="Helical" evidence="9">
    <location>
        <begin position="354"/>
        <end position="378"/>
    </location>
</feature>
<keyword evidence="6" id="KW-0201">Cytochrome c-type biogenesis</keyword>
<feature type="transmembrane region" description="Helical" evidence="9">
    <location>
        <begin position="480"/>
        <end position="503"/>
    </location>
</feature>
<feature type="transmembrane region" description="Helical" evidence="9">
    <location>
        <begin position="398"/>
        <end position="416"/>
    </location>
</feature>
<dbReference type="EMBL" id="JAJUBB010000001">
    <property type="protein sequence ID" value="MDD1779890.1"/>
    <property type="molecule type" value="Genomic_DNA"/>
</dbReference>
<evidence type="ECO:0000256" key="2">
    <source>
        <dbReference type="ARBA" id="ARBA00009186"/>
    </source>
</evidence>
<dbReference type="PANTHER" id="PTHR43653:SF3">
    <property type="entry name" value="CYTOCHROME C-TYPE BIOGENESIS PROTEIN NRFE-RELATED"/>
    <property type="match status" value="1"/>
</dbReference>
<feature type="transmembrane region" description="Helical" evidence="9">
    <location>
        <begin position="129"/>
        <end position="147"/>
    </location>
</feature>
<evidence type="ECO:0000313" key="13">
    <source>
        <dbReference type="Proteomes" id="UP001149821"/>
    </source>
</evidence>
<dbReference type="InterPro" id="IPR002541">
    <property type="entry name" value="Cyt_c_assembly"/>
</dbReference>
<feature type="domain" description="Cytochrome c-type biogenesis protein CcmF C-terminal" evidence="11">
    <location>
        <begin position="318"/>
        <end position="624"/>
    </location>
</feature>
<comment type="caution">
    <text evidence="12">The sequence shown here is derived from an EMBL/GenBank/DDBJ whole genome shotgun (WGS) entry which is preliminary data.</text>
</comment>
<feature type="transmembrane region" description="Helical" evidence="9">
    <location>
        <begin position="43"/>
        <end position="65"/>
    </location>
</feature>
<reference evidence="12" key="1">
    <citation type="submission" date="2021-12" db="EMBL/GenBank/DDBJ databases">
        <title>Enterovibrio ZSDZ35 sp. nov. and Enterovibrio ZSDZ42 sp. nov., isolated from coastal seawater in Qingdao.</title>
        <authorList>
            <person name="Zhang P."/>
        </authorList>
    </citation>
    <scope>NUCLEOTIDE SEQUENCE</scope>
    <source>
        <strain evidence="12">ZSDZ35</strain>
    </source>
</reference>
<evidence type="ECO:0000256" key="4">
    <source>
        <dbReference type="ARBA" id="ARBA00022519"/>
    </source>
</evidence>
<evidence type="ECO:0000313" key="12">
    <source>
        <dbReference type="EMBL" id="MDD1779890.1"/>
    </source>
</evidence>
<protein>
    <submittedName>
        <fullName evidence="12">Heme lyase CcmF/NrfE family subunit</fullName>
    </submittedName>
</protein>
<accession>A0ABT5QFY3</accession>
<dbReference type="InterPro" id="IPR003568">
    <property type="entry name" value="Cyt_c_biogenesis_CcmF"/>
</dbReference>
<keyword evidence="13" id="KW-1185">Reference proteome</keyword>
<feature type="transmembrane region" description="Helical" evidence="9">
    <location>
        <begin position="275"/>
        <end position="296"/>
    </location>
</feature>
<dbReference type="Proteomes" id="UP001149821">
    <property type="component" value="Unassembled WGS sequence"/>
</dbReference>
<keyword evidence="5 9" id="KW-0812">Transmembrane</keyword>
<evidence type="ECO:0000256" key="9">
    <source>
        <dbReference type="SAM" id="Phobius"/>
    </source>
</evidence>
<dbReference type="NCBIfam" id="TIGR00353">
    <property type="entry name" value="nrfE"/>
    <property type="match status" value="1"/>
</dbReference>
<feature type="transmembrane region" description="Helical" evidence="9">
    <location>
        <begin position="180"/>
        <end position="203"/>
    </location>
</feature>
<dbReference type="PRINTS" id="PR01410">
    <property type="entry name" value="CCBIOGENESIS"/>
</dbReference>
<name>A0ABT5QFY3_9GAMM</name>
<keyword evidence="3" id="KW-1003">Cell membrane</keyword>
<feature type="transmembrane region" description="Helical" evidence="9">
    <location>
        <begin position="252"/>
        <end position="268"/>
    </location>
</feature>
<keyword evidence="4" id="KW-0997">Cell inner membrane</keyword>
<dbReference type="InterPro" id="IPR032523">
    <property type="entry name" value="CcmF_C"/>
</dbReference>
<keyword evidence="7 9" id="KW-1133">Transmembrane helix</keyword>
<gene>
    <name evidence="12" type="ORF">LRP49_01655</name>
</gene>
<feature type="transmembrane region" description="Helical" evidence="9">
    <location>
        <begin position="608"/>
        <end position="626"/>
    </location>
</feature>
<proteinExistence type="inferred from homology"/>
<feature type="transmembrane region" description="Helical" evidence="9">
    <location>
        <begin position="316"/>
        <end position="334"/>
    </location>
</feature>
<feature type="transmembrane region" description="Helical" evidence="9">
    <location>
        <begin position="448"/>
        <end position="468"/>
    </location>
</feature>
<evidence type="ECO:0000259" key="11">
    <source>
        <dbReference type="Pfam" id="PF16327"/>
    </source>
</evidence>
<keyword evidence="12" id="KW-0456">Lyase</keyword>
<sequence length="645" mass="70257">MLAELGHFLFILGIASSCTAGLLALLPARVLNSTDTIIEDFPAILSITAFVSMLMATLLLAYCFYADDFSVRYVAQHSNSALPIPFKLAAVWGGHEGSFLFMVLTLSGWTAIISTRLRDFSRAFRKANLATLCGLLSMLGIYCLFLSNPFLRDPTFPTAGRDLNPMLQDVGLIIHPPLLYLGYIGFAVPFSLSIAGIAAPIAIKKWAAVCRVWVSAAWAFLTAGIAVGAWWAYNELGWGGWWFWDPVENASLLPWLTATALLHCLIVTEKKQTLLPWSLLLAIVTFSLSILGTFIVRSGVLTSVHAFASDPMRGTGLLIIFTLVLIPALVFYAIRGPRLFVLQKSPTQIDSLSFFMLGAAGFLVSMMLIVMLGTFYPLIYNALGLGTLSVGAPYFNSLFVPLTLACAILAGSALLLRRKKHTILAIFLLSTGCGWAASIYLAKAYNTALSPLAMLSFSCAFFLVLTAVHSTLTHTMRAKAFPMLLGHSGFAVAIVGATMLSTYSEELSLKMREGDRTVVGEYSVTHAGSSWHIGPNYTAERISFSLKTETKSSFSVAAEKRHYTVRTMNMSEAGIYGDGFNDIYITLGTKFDATTYAVRIQIKPGIPFLWLGACLMAMAGLSVVLGQVRRQFDKRNETVRGQPVC</sequence>
<dbReference type="Pfam" id="PF16327">
    <property type="entry name" value="CcmF_C"/>
    <property type="match status" value="1"/>
</dbReference>
<dbReference type="InterPro" id="IPR003567">
    <property type="entry name" value="Cyt_c_biogenesis"/>
</dbReference>
<dbReference type="RefSeq" id="WP_274139729.1">
    <property type="nucleotide sequence ID" value="NZ_JAJUBB010000001.1"/>
</dbReference>
<organism evidence="12 13">
    <name type="scientific">Enterovibrio qingdaonensis</name>
    <dbReference type="NCBI Taxonomy" id="2899818"/>
    <lineage>
        <taxon>Bacteria</taxon>
        <taxon>Pseudomonadati</taxon>
        <taxon>Pseudomonadota</taxon>
        <taxon>Gammaproteobacteria</taxon>
        <taxon>Vibrionales</taxon>
        <taxon>Vibrionaceae</taxon>
        <taxon>Enterovibrio</taxon>
    </lineage>
</organism>
<evidence type="ECO:0000256" key="3">
    <source>
        <dbReference type="ARBA" id="ARBA00022475"/>
    </source>
</evidence>
<comment type="subcellular location">
    <subcellularLocation>
        <location evidence="1">Cell inner membrane</location>
        <topology evidence="1">Multi-pass membrane protein</topology>
    </subcellularLocation>
</comment>
<evidence type="ECO:0000256" key="8">
    <source>
        <dbReference type="ARBA" id="ARBA00023136"/>
    </source>
</evidence>
<dbReference type="NCBIfam" id="NF007691">
    <property type="entry name" value="PRK10369.1"/>
    <property type="match status" value="1"/>
</dbReference>
<evidence type="ECO:0000256" key="7">
    <source>
        <dbReference type="ARBA" id="ARBA00022989"/>
    </source>
</evidence>